<dbReference type="CDD" id="cd21037">
    <property type="entry name" value="MLKL_NTD"/>
    <property type="match status" value="1"/>
</dbReference>
<dbReference type="SUPFAM" id="SSF48452">
    <property type="entry name" value="TPR-like"/>
    <property type="match status" value="2"/>
</dbReference>
<organism evidence="3 4">
    <name type="scientific">Schizopora paradoxa</name>
    <dbReference type="NCBI Taxonomy" id="27342"/>
    <lineage>
        <taxon>Eukaryota</taxon>
        <taxon>Fungi</taxon>
        <taxon>Dikarya</taxon>
        <taxon>Basidiomycota</taxon>
        <taxon>Agaricomycotina</taxon>
        <taxon>Agaricomycetes</taxon>
        <taxon>Hymenochaetales</taxon>
        <taxon>Schizoporaceae</taxon>
        <taxon>Schizopora</taxon>
    </lineage>
</organism>
<name>A0A0H2S4D8_9AGAM</name>
<dbReference type="OrthoDB" id="3038309at2759"/>
<dbReference type="Gene3D" id="3.40.50.300">
    <property type="entry name" value="P-loop containing nucleotide triphosphate hydrolases"/>
    <property type="match status" value="1"/>
</dbReference>
<dbReference type="InParanoid" id="A0A0H2S4D8"/>
<evidence type="ECO:0000313" key="3">
    <source>
        <dbReference type="EMBL" id="KLO11821.1"/>
    </source>
</evidence>
<dbReference type="Proteomes" id="UP000053477">
    <property type="component" value="Unassembled WGS sequence"/>
</dbReference>
<reference evidence="3 4" key="1">
    <citation type="submission" date="2015-04" db="EMBL/GenBank/DDBJ databases">
        <title>Complete genome sequence of Schizopora paradoxa KUC8140, a cosmopolitan wood degrader in East Asia.</title>
        <authorList>
            <consortium name="DOE Joint Genome Institute"/>
            <person name="Min B."/>
            <person name="Park H."/>
            <person name="Jang Y."/>
            <person name="Kim J.-J."/>
            <person name="Kim K.H."/>
            <person name="Pangilinan J."/>
            <person name="Lipzen A."/>
            <person name="Riley R."/>
            <person name="Grigoriev I.V."/>
            <person name="Spatafora J.W."/>
            <person name="Choi I.-G."/>
        </authorList>
    </citation>
    <scope>NUCLEOTIDE SEQUENCE [LARGE SCALE GENOMIC DNA]</scope>
    <source>
        <strain evidence="3 4">KUC8140</strain>
    </source>
</reference>
<accession>A0A0H2S4D8</accession>
<dbReference type="InterPro" id="IPR011990">
    <property type="entry name" value="TPR-like_helical_dom_sf"/>
</dbReference>
<dbReference type="Pfam" id="PF24883">
    <property type="entry name" value="NPHP3_N"/>
    <property type="match status" value="1"/>
</dbReference>
<dbReference type="InterPro" id="IPR056884">
    <property type="entry name" value="NPHP3-like_N"/>
</dbReference>
<dbReference type="SUPFAM" id="SSF52540">
    <property type="entry name" value="P-loop containing nucleoside triphosphate hydrolases"/>
    <property type="match status" value="1"/>
</dbReference>
<proteinExistence type="predicted"/>
<dbReference type="InterPro" id="IPR027417">
    <property type="entry name" value="P-loop_NTPase"/>
</dbReference>
<evidence type="ECO:0000256" key="1">
    <source>
        <dbReference type="ARBA" id="ARBA00022737"/>
    </source>
</evidence>
<protein>
    <submittedName>
        <fullName evidence="3">TPR-like protein</fullName>
    </submittedName>
</protein>
<evidence type="ECO:0000259" key="2">
    <source>
        <dbReference type="Pfam" id="PF24883"/>
    </source>
</evidence>
<dbReference type="AlphaFoldDB" id="A0A0H2S4D8"/>
<dbReference type="Gene3D" id="1.25.40.10">
    <property type="entry name" value="Tetratricopeptide repeat domain"/>
    <property type="match status" value="2"/>
</dbReference>
<dbReference type="InterPro" id="IPR059179">
    <property type="entry name" value="MLKL-like_MCAfunc"/>
</dbReference>
<dbReference type="STRING" id="27342.A0A0H2S4D8"/>
<dbReference type="PANTHER" id="PTHR19959">
    <property type="entry name" value="KINESIN LIGHT CHAIN"/>
    <property type="match status" value="1"/>
</dbReference>
<dbReference type="Pfam" id="PF13374">
    <property type="entry name" value="TPR_10"/>
    <property type="match status" value="4"/>
</dbReference>
<sequence length="1056" mass="118259">MKFNYSDAGIAAVRLLEAFSASADFNPIVKSVAGGALHFASLIENYHSDKKAWAQFAEHVQKNVALVAQSIADQPVDATRLRKGLEELNKILDKMCSDISQKQSQGTAKRVIAFIKDPKKIVDMQKSFDRAVQLFHLGADIHVGRDLAQILGDIQKNTATLEAVIKEVQKSMHIASLTQLPYAHGATWNPDQMCLPNTRVSILDEIMQWLGDFDGNRDKKIFCLTGAPGAGKSAIAHSISKFCADKGWLSTAFFFNREDSTRAPLLFSTIVCDLAAKFPSFQVAISQAIESNPSLSAGGPSRIFDGLIVPFAATLPKDKPTVITIDALDEGLTADILGILVKGIINCPKHILLFVTSRETEEINQLVNTKLKDAIPVAWEHLKEVALVKGLKDWPGEEVVKMVADKSQGLMIWIVTLCQYLKHVLNPRKKLQDIFHSKALVYLGAEDKMDRLYATILLSLPWTDNDFSQCYGQLMGIVLASRVPMSVYAMKSLDPTMHAIDELKEFIHMLRPLLLSFDDGKPIQILHQSLHTFLVDRAHTNVEWNMHFSINIDMQNQRLALLCLQTIRDELYEGSPGTGYLDDHKKGIPAILDHDIPEHLKYACRFWIDHFVQIKNPSEEIIYALQSLLVNQFPLWVELTTCCGPMTDLSPLVMWIEETKLDMSKYLFSWKIVEVWRSISENLLFENRRNEALLAAQLGCRLIPDNLEDDYKLKNSHAESLLVLSRAQSCMEMRLESLLSAQQCTVLYQELSERDSETYKPNLSKSLHNLSQMLTSMGMREEALQADRDSVRMYAELADIDPISFNSELAGALDYLSVSYSDMGLREEALQASRDAVNMHKKLAEENPVSFDPDLARALRVLAVMLSEMGLREEALQTSRDAVGMYKELAEKNPASFNPDLAWALDNLGLNLSEVGLNEEALKTSKDAVEMYKELAEKDPVSYGPDLARALHNLAIRLSDSGLTNKSSEISREAIKMRRELAQSNPSAFNEYLADSLYNLSIELSEMGLKDDALDAAREAMEIRKCLASKHPGNIMFEEDLTSSLTRLSRLEAKEG</sequence>
<gene>
    <name evidence="3" type="ORF">SCHPADRAFT_941733</name>
</gene>
<dbReference type="PANTHER" id="PTHR19959:SF119">
    <property type="entry name" value="FUNGAL LIPASE-LIKE DOMAIN-CONTAINING PROTEIN"/>
    <property type="match status" value="1"/>
</dbReference>
<dbReference type="EMBL" id="KQ085991">
    <property type="protein sequence ID" value="KLO11821.1"/>
    <property type="molecule type" value="Genomic_DNA"/>
</dbReference>
<feature type="domain" description="Nephrocystin 3-like N-terminal" evidence="2">
    <location>
        <begin position="206"/>
        <end position="358"/>
    </location>
</feature>
<keyword evidence="1" id="KW-0677">Repeat</keyword>
<keyword evidence="4" id="KW-1185">Reference proteome</keyword>
<evidence type="ECO:0000313" key="4">
    <source>
        <dbReference type="Proteomes" id="UP000053477"/>
    </source>
</evidence>